<organism evidence="1">
    <name type="scientific">Guillardia theta (strain CCMP2712)</name>
    <name type="common">Cryptophyte</name>
    <dbReference type="NCBI Taxonomy" id="905079"/>
    <lineage>
        <taxon>Eukaryota</taxon>
        <taxon>Cryptophyceae</taxon>
        <taxon>Pyrenomonadales</taxon>
        <taxon>Geminigeraceae</taxon>
        <taxon>Guillardia</taxon>
    </lineage>
</organism>
<gene>
    <name evidence="1" type="ORF">GUITHDRAFT_134466</name>
</gene>
<accession>L1JTA9</accession>
<reference evidence="1 3" key="1">
    <citation type="journal article" date="2012" name="Nature">
        <title>Algal genomes reveal evolutionary mosaicism and the fate of nucleomorphs.</title>
        <authorList>
            <consortium name="DOE Joint Genome Institute"/>
            <person name="Curtis B.A."/>
            <person name="Tanifuji G."/>
            <person name="Burki F."/>
            <person name="Gruber A."/>
            <person name="Irimia M."/>
            <person name="Maruyama S."/>
            <person name="Arias M.C."/>
            <person name="Ball S.G."/>
            <person name="Gile G.H."/>
            <person name="Hirakawa Y."/>
            <person name="Hopkins J.F."/>
            <person name="Kuo A."/>
            <person name="Rensing S.A."/>
            <person name="Schmutz J."/>
            <person name="Symeonidi A."/>
            <person name="Elias M."/>
            <person name="Eveleigh R.J."/>
            <person name="Herman E.K."/>
            <person name="Klute M.J."/>
            <person name="Nakayama T."/>
            <person name="Obornik M."/>
            <person name="Reyes-Prieto A."/>
            <person name="Armbrust E.V."/>
            <person name="Aves S.J."/>
            <person name="Beiko R.G."/>
            <person name="Coutinho P."/>
            <person name="Dacks J.B."/>
            <person name="Durnford D.G."/>
            <person name="Fast N.M."/>
            <person name="Green B.R."/>
            <person name="Grisdale C.J."/>
            <person name="Hempel F."/>
            <person name="Henrissat B."/>
            <person name="Hoppner M.P."/>
            <person name="Ishida K."/>
            <person name="Kim E."/>
            <person name="Koreny L."/>
            <person name="Kroth P.G."/>
            <person name="Liu Y."/>
            <person name="Malik S.B."/>
            <person name="Maier U.G."/>
            <person name="McRose D."/>
            <person name="Mock T."/>
            <person name="Neilson J.A."/>
            <person name="Onodera N.T."/>
            <person name="Poole A.M."/>
            <person name="Pritham E.J."/>
            <person name="Richards T.A."/>
            <person name="Rocap G."/>
            <person name="Roy S.W."/>
            <person name="Sarai C."/>
            <person name="Schaack S."/>
            <person name="Shirato S."/>
            <person name="Slamovits C.H."/>
            <person name="Spencer D.F."/>
            <person name="Suzuki S."/>
            <person name="Worden A.Z."/>
            <person name="Zauner S."/>
            <person name="Barry K."/>
            <person name="Bell C."/>
            <person name="Bharti A.K."/>
            <person name="Crow J.A."/>
            <person name="Grimwood J."/>
            <person name="Kramer R."/>
            <person name="Lindquist E."/>
            <person name="Lucas S."/>
            <person name="Salamov A."/>
            <person name="McFadden G.I."/>
            <person name="Lane C.E."/>
            <person name="Keeling P.J."/>
            <person name="Gray M.W."/>
            <person name="Grigoriev I.V."/>
            <person name="Archibald J.M."/>
        </authorList>
    </citation>
    <scope>NUCLEOTIDE SEQUENCE</scope>
    <source>
        <strain evidence="1 3">CCMP2712</strain>
    </source>
</reference>
<sequence>MASLASCPAPKPRDGGPIALRVRLNKDEEVLKPEGEEALRTSLKEKLRGPLIKLGMHEQCAPFKVGQIIVGQNCLVVEVIIPHHPENKVEDILSDEKIEEVASLNMFEGGIRAGECQNRTCLETRIAMADYEESNRELIKCGQKVDAEMREYIEAQFKFDTLHQQMYSAEVLADQIERDLKTFEANPQLVQQITARQTENDKVLQDCRENYDTTKAALAAADEKFLENKLILARAQCITQHRAQKMEQLRLISSPTCPCMIPQAFVCQKNCGYSGIYEDVAEHETSCKGIEYTCSL</sequence>
<dbReference type="GeneID" id="17308243"/>
<dbReference type="Proteomes" id="UP000011087">
    <property type="component" value="Unassembled WGS sequence"/>
</dbReference>
<dbReference type="EMBL" id="JH992975">
    <property type="protein sequence ID" value="EKX51559.1"/>
    <property type="molecule type" value="Genomic_DNA"/>
</dbReference>
<dbReference type="PaxDb" id="55529-EKX51559"/>
<dbReference type="KEGG" id="gtt:GUITHDRAFT_134466"/>
<dbReference type="HOGENOM" id="CLU_941482_0_0_1"/>
<proteinExistence type="predicted"/>
<dbReference type="RefSeq" id="XP_005838539.1">
    <property type="nucleotide sequence ID" value="XM_005838482.1"/>
</dbReference>
<dbReference type="AlphaFoldDB" id="L1JTA9"/>
<dbReference type="EnsemblProtists" id="EKX51559">
    <property type="protein sequence ID" value="EKX51559"/>
    <property type="gene ID" value="GUITHDRAFT_134466"/>
</dbReference>
<evidence type="ECO:0000313" key="3">
    <source>
        <dbReference type="Proteomes" id="UP000011087"/>
    </source>
</evidence>
<reference evidence="3" key="2">
    <citation type="submission" date="2012-11" db="EMBL/GenBank/DDBJ databases">
        <authorList>
            <person name="Kuo A."/>
            <person name="Curtis B.A."/>
            <person name="Tanifuji G."/>
            <person name="Burki F."/>
            <person name="Gruber A."/>
            <person name="Irimia M."/>
            <person name="Maruyama S."/>
            <person name="Arias M.C."/>
            <person name="Ball S.G."/>
            <person name="Gile G.H."/>
            <person name="Hirakawa Y."/>
            <person name="Hopkins J.F."/>
            <person name="Rensing S.A."/>
            <person name="Schmutz J."/>
            <person name="Symeonidi A."/>
            <person name="Elias M."/>
            <person name="Eveleigh R.J."/>
            <person name="Herman E.K."/>
            <person name="Klute M.J."/>
            <person name="Nakayama T."/>
            <person name="Obornik M."/>
            <person name="Reyes-Prieto A."/>
            <person name="Armbrust E.V."/>
            <person name="Aves S.J."/>
            <person name="Beiko R.G."/>
            <person name="Coutinho P."/>
            <person name="Dacks J.B."/>
            <person name="Durnford D.G."/>
            <person name="Fast N.M."/>
            <person name="Green B.R."/>
            <person name="Grisdale C."/>
            <person name="Hempe F."/>
            <person name="Henrissat B."/>
            <person name="Hoppner M.P."/>
            <person name="Ishida K.-I."/>
            <person name="Kim E."/>
            <person name="Koreny L."/>
            <person name="Kroth P.G."/>
            <person name="Liu Y."/>
            <person name="Malik S.-B."/>
            <person name="Maier U.G."/>
            <person name="McRose D."/>
            <person name="Mock T."/>
            <person name="Neilson J.A."/>
            <person name="Onodera N.T."/>
            <person name="Poole A.M."/>
            <person name="Pritham E.J."/>
            <person name="Richards T.A."/>
            <person name="Rocap G."/>
            <person name="Roy S.W."/>
            <person name="Sarai C."/>
            <person name="Schaack S."/>
            <person name="Shirato S."/>
            <person name="Slamovits C.H."/>
            <person name="Spencer D.F."/>
            <person name="Suzuki S."/>
            <person name="Worden A.Z."/>
            <person name="Zauner S."/>
            <person name="Barry K."/>
            <person name="Bell C."/>
            <person name="Bharti A.K."/>
            <person name="Crow J.A."/>
            <person name="Grimwood J."/>
            <person name="Kramer R."/>
            <person name="Lindquist E."/>
            <person name="Lucas S."/>
            <person name="Salamov A."/>
            <person name="McFadden G.I."/>
            <person name="Lane C.E."/>
            <person name="Keeling P.J."/>
            <person name="Gray M.W."/>
            <person name="Grigoriev I.V."/>
            <person name="Archibald J.M."/>
        </authorList>
    </citation>
    <scope>NUCLEOTIDE SEQUENCE</scope>
    <source>
        <strain evidence="3">CCMP2712</strain>
    </source>
</reference>
<evidence type="ECO:0000313" key="2">
    <source>
        <dbReference type="EnsemblProtists" id="EKX51559"/>
    </source>
</evidence>
<protein>
    <submittedName>
        <fullName evidence="1 2">Uncharacterized protein</fullName>
    </submittedName>
</protein>
<reference evidence="2" key="3">
    <citation type="submission" date="2015-06" db="UniProtKB">
        <authorList>
            <consortium name="EnsemblProtists"/>
        </authorList>
    </citation>
    <scope>IDENTIFICATION</scope>
</reference>
<evidence type="ECO:0000313" key="1">
    <source>
        <dbReference type="EMBL" id="EKX51559.1"/>
    </source>
</evidence>
<keyword evidence="3" id="KW-1185">Reference proteome</keyword>
<name>L1JTA9_GUITC</name>